<evidence type="ECO:0000256" key="3">
    <source>
        <dbReference type="PROSITE-ProRule" id="PRU00023"/>
    </source>
</evidence>
<reference evidence="4" key="1">
    <citation type="journal article" date="2020" name="Stud. Mycol.">
        <title>101 Dothideomycetes genomes: a test case for predicting lifestyles and emergence of pathogens.</title>
        <authorList>
            <person name="Haridas S."/>
            <person name="Albert R."/>
            <person name="Binder M."/>
            <person name="Bloem J."/>
            <person name="Labutti K."/>
            <person name="Salamov A."/>
            <person name="Andreopoulos B."/>
            <person name="Baker S."/>
            <person name="Barry K."/>
            <person name="Bills G."/>
            <person name="Bluhm B."/>
            <person name="Cannon C."/>
            <person name="Castanera R."/>
            <person name="Culley D."/>
            <person name="Daum C."/>
            <person name="Ezra D."/>
            <person name="Gonzalez J."/>
            <person name="Henrissat B."/>
            <person name="Kuo A."/>
            <person name="Liang C."/>
            <person name="Lipzen A."/>
            <person name="Lutzoni F."/>
            <person name="Magnuson J."/>
            <person name="Mondo S."/>
            <person name="Nolan M."/>
            <person name="Ohm R."/>
            <person name="Pangilinan J."/>
            <person name="Park H.-J."/>
            <person name="Ramirez L."/>
            <person name="Alfaro M."/>
            <person name="Sun H."/>
            <person name="Tritt A."/>
            <person name="Yoshinaga Y."/>
            <person name="Zwiers L.-H."/>
            <person name="Turgeon B."/>
            <person name="Goodwin S."/>
            <person name="Spatafora J."/>
            <person name="Crous P."/>
            <person name="Grigoriev I."/>
        </authorList>
    </citation>
    <scope>NUCLEOTIDE SEQUENCE</scope>
    <source>
        <strain evidence="4">Tuck. ex Michener</strain>
    </source>
</reference>
<keyword evidence="1" id="KW-0677">Repeat</keyword>
<dbReference type="Gene3D" id="1.25.40.20">
    <property type="entry name" value="Ankyrin repeat-containing domain"/>
    <property type="match status" value="1"/>
</dbReference>
<feature type="repeat" description="ANK" evidence="3">
    <location>
        <begin position="99"/>
        <end position="128"/>
    </location>
</feature>
<evidence type="ECO:0000313" key="4">
    <source>
        <dbReference type="EMBL" id="KAF2228516.1"/>
    </source>
</evidence>
<dbReference type="PROSITE" id="PS50088">
    <property type="entry name" value="ANK_REPEAT"/>
    <property type="match status" value="1"/>
</dbReference>
<evidence type="ECO:0000256" key="1">
    <source>
        <dbReference type="ARBA" id="ARBA00022737"/>
    </source>
</evidence>
<organism evidence="4 5">
    <name type="scientific">Viridothelium virens</name>
    <name type="common">Speckled blister lichen</name>
    <name type="synonym">Trypethelium virens</name>
    <dbReference type="NCBI Taxonomy" id="1048519"/>
    <lineage>
        <taxon>Eukaryota</taxon>
        <taxon>Fungi</taxon>
        <taxon>Dikarya</taxon>
        <taxon>Ascomycota</taxon>
        <taxon>Pezizomycotina</taxon>
        <taxon>Dothideomycetes</taxon>
        <taxon>Dothideomycetes incertae sedis</taxon>
        <taxon>Trypetheliales</taxon>
        <taxon>Trypetheliaceae</taxon>
        <taxon>Viridothelium</taxon>
    </lineage>
</organism>
<dbReference type="Proteomes" id="UP000800092">
    <property type="component" value="Unassembled WGS sequence"/>
</dbReference>
<evidence type="ECO:0000313" key="5">
    <source>
        <dbReference type="Proteomes" id="UP000800092"/>
    </source>
</evidence>
<dbReference type="InterPro" id="IPR036770">
    <property type="entry name" value="Ankyrin_rpt-contain_sf"/>
</dbReference>
<dbReference type="AlphaFoldDB" id="A0A6A6GRX4"/>
<dbReference type="PANTHER" id="PTHR24171">
    <property type="entry name" value="ANKYRIN REPEAT DOMAIN-CONTAINING PROTEIN 39-RELATED"/>
    <property type="match status" value="1"/>
</dbReference>
<proteinExistence type="predicted"/>
<dbReference type="PROSITE" id="PS50297">
    <property type="entry name" value="ANK_REP_REGION"/>
    <property type="match status" value="1"/>
</dbReference>
<feature type="non-terminal residue" evidence="4">
    <location>
        <position position="1"/>
    </location>
</feature>
<dbReference type="InterPro" id="IPR002110">
    <property type="entry name" value="Ankyrin_rpt"/>
</dbReference>
<dbReference type="OrthoDB" id="4772757at2759"/>
<dbReference type="Pfam" id="PF12796">
    <property type="entry name" value="Ank_2"/>
    <property type="match status" value="1"/>
</dbReference>
<protein>
    <submittedName>
        <fullName evidence="4">Uncharacterized protein</fullName>
    </submittedName>
</protein>
<evidence type="ECO:0000256" key="2">
    <source>
        <dbReference type="ARBA" id="ARBA00023043"/>
    </source>
</evidence>
<keyword evidence="2 3" id="KW-0040">ANK repeat</keyword>
<dbReference type="SMART" id="SM00248">
    <property type="entry name" value="ANK"/>
    <property type="match status" value="2"/>
</dbReference>
<gene>
    <name evidence="4" type="ORF">EV356DRAFT_498314</name>
</gene>
<dbReference type="EMBL" id="ML991919">
    <property type="protein sequence ID" value="KAF2228516.1"/>
    <property type="molecule type" value="Genomic_DNA"/>
</dbReference>
<name>A0A6A6GRX4_VIRVR</name>
<sequence>MSPDNSIDVDKRDWTGNATDNHALQDYQMHLSRLELRNKKQMVSWTLESLLYSGIDVNAEGGNFGNALQVASLMGKEDCVRLLLDQGALVNANGGICGTALQAASLAGRADVVQMLLDRGANVYAKGGICGSALEAALFVRASKTQFSWVCSLQESRSTAL</sequence>
<accession>A0A6A6GRX4</accession>
<keyword evidence="5" id="KW-1185">Reference proteome</keyword>
<dbReference type="SUPFAM" id="SSF48403">
    <property type="entry name" value="Ankyrin repeat"/>
    <property type="match status" value="1"/>
</dbReference>